<accession>A0A544T5E5</accession>
<sequence length="234" mass="26835">MKTGVLCIHGFTGGPYEVQPFVEFLQERTDWKIIVPTLPGHGETLELQNLTAENWLMAAELALRKLLKEVDKVYIVGFSMGGIIAMYLAIRYPIAKLILLSAAAKYIYPTQLLQDIKEMAKEAVEGKLEDNILYKRYSSKLKETPIRATLEFIRLVRIVEPYYSHIKIPVCLVQGKKDGIVPYTTAEFLFDQIGSEEKELIFSETGKHHICYCEDCEDWFYRALKFLTEKGVDN</sequence>
<dbReference type="PANTHER" id="PTHR43798">
    <property type="entry name" value="MONOACYLGLYCEROL LIPASE"/>
    <property type="match status" value="1"/>
</dbReference>
<keyword evidence="4" id="KW-0812">Transmembrane</keyword>
<evidence type="ECO:0000313" key="7">
    <source>
        <dbReference type="Proteomes" id="UP000317316"/>
    </source>
</evidence>
<reference evidence="6 7" key="1">
    <citation type="submission" date="2019-05" db="EMBL/GenBank/DDBJ databases">
        <title>Psychrobacillus vulpis sp. nov., a new species isolated from feces of a red fox that inhabits in The Tablas de Daimiel Natural Park, Albacete, Spain.</title>
        <authorList>
            <person name="Rodriguez M."/>
            <person name="Reina J.C."/>
            <person name="Bejar V."/>
            <person name="Llamas I."/>
        </authorList>
    </citation>
    <scope>NUCLEOTIDE SEQUENCE [LARGE SCALE GENOMIC DNA]</scope>
    <source>
        <strain evidence="6 7">NEAU-3TGS17</strain>
    </source>
</reference>
<dbReference type="InterPro" id="IPR012354">
    <property type="entry name" value="Esterase_lipase"/>
</dbReference>
<comment type="caution">
    <text evidence="6">The sequence shown here is derived from an EMBL/GenBank/DDBJ whole genome shotgun (WGS) entry which is preliminary data.</text>
</comment>
<feature type="binding site" evidence="3">
    <location>
        <position position="80"/>
    </location>
    <ligand>
        <name>substrate</name>
    </ligand>
</feature>
<organism evidence="6 7">
    <name type="scientific">Psychrobacillus lasiicapitis</name>
    <dbReference type="NCBI Taxonomy" id="1636719"/>
    <lineage>
        <taxon>Bacteria</taxon>
        <taxon>Bacillati</taxon>
        <taxon>Bacillota</taxon>
        <taxon>Bacilli</taxon>
        <taxon>Bacillales</taxon>
        <taxon>Bacillaceae</taxon>
        <taxon>Psychrobacillus</taxon>
    </lineage>
</organism>
<evidence type="ECO:0000256" key="1">
    <source>
        <dbReference type="ARBA" id="ARBA00022801"/>
    </source>
</evidence>
<keyword evidence="7" id="KW-1185">Reference proteome</keyword>
<evidence type="ECO:0000256" key="4">
    <source>
        <dbReference type="SAM" id="Phobius"/>
    </source>
</evidence>
<dbReference type="OrthoDB" id="9786110at2"/>
<name>A0A544T5E5_9BACI</name>
<evidence type="ECO:0000259" key="5">
    <source>
        <dbReference type="Pfam" id="PF12146"/>
    </source>
</evidence>
<dbReference type="EMBL" id="VDGH01000007">
    <property type="protein sequence ID" value="TQR12667.1"/>
    <property type="molecule type" value="Genomic_DNA"/>
</dbReference>
<gene>
    <name evidence="6" type="ORF">FG382_13685</name>
</gene>
<protein>
    <submittedName>
        <fullName evidence="6">Alpha/beta fold hydrolase</fullName>
    </submittedName>
</protein>
<feature type="binding site" evidence="3">
    <location>
        <position position="11"/>
    </location>
    <ligand>
        <name>substrate</name>
    </ligand>
</feature>
<dbReference type="GO" id="GO:0052689">
    <property type="term" value="F:carboxylic ester hydrolase activity"/>
    <property type="evidence" value="ECO:0007669"/>
    <property type="project" value="InterPro"/>
</dbReference>
<dbReference type="InterPro" id="IPR050266">
    <property type="entry name" value="AB_hydrolase_sf"/>
</dbReference>
<evidence type="ECO:0000313" key="6">
    <source>
        <dbReference type="EMBL" id="TQR12667.1"/>
    </source>
</evidence>
<keyword evidence="1 6" id="KW-0378">Hydrolase</keyword>
<dbReference type="SUPFAM" id="SSF53474">
    <property type="entry name" value="alpha/beta-Hydrolases"/>
    <property type="match status" value="1"/>
</dbReference>
<dbReference type="InterPro" id="IPR029058">
    <property type="entry name" value="AB_hydrolase_fold"/>
</dbReference>
<dbReference type="RefSeq" id="WP_142539448.1">
    <property type="nucleotide sequence ID" value="NZ_BMIE01000006.1"/>
</dbReference>
<keyword evidence="4" id="KW-1133">Transmembrane helix</keyword>
<feature type="transmembrane region" description="Helical" evidence="4">
    <location>
        <begin position="73"/>
        <end position="90"/>
    </location>
</feature>
<dbReference type="Proteomes" id="UP000317316">
    <property type="component" value="Unassembled WGS sequence"/>
</dbReference>
<feature type="active site" description="Charge relay system" evidence="2">
    <location>
        <position position="178"/>
    </location>
</feature>
<dbReference type="InterPro" id="IPR022742">
    <property type="entry name" value="Hydrolase_4"/>
</dbReference>
<evidence type="ECO:0000256" key="3">
    <source>
        <dbReference type="PIRSR" id="PIRSR017388-2"/>
    </source>
</evidence>
<proteinExistence type="predicted"/>
<dbReference type="PANTHER" id="PTHR43798:SF31">
    <property type="entry name" value="AB HYDROLASE SUPERFAMILY PROTEIN YCLE"/>
    <property type="match status" value="1"/>
</dbReference>
<dbReference type="GO" id="GO:0016020">
    <property type="term" value="C:membrane"/>
    <property type="evidence" value="ECO:0007669"/>
    <property type="project" value="TreeGrafter"/>
</dbReference>
<dbReference type="PIRSF" id="PIRSF017388">
    <property type="entry name" value="Esterase_lipase"/>
    <property type="match status" value="1"/>
</dbReference>
<keyword evidence="4" id="KW-0472">Membrane</keyword>
<feature type="active site" description="Nucleophile" evidence="2">
    <location>
        <position position="79"/>
    </location>
</feature>
<dbReference type="AlphaFoldDB" id="A0A544T5E5"/>
<dbReference type="Pfam" id="PF12146">
    <property type="entry name" value="Hydrolase_4"/>
    <property type="match status" value="1"/>
</dbReference>
<feature type="domain" description="Serine aminopeptidase S33" evidence="5">
    <location>
        <begin position="5"/>
        <end position="211"/>
    </location>
</feature>
<evidence type="ECO:0000256" key="2">
    <source>
        <dbReference type="PIRSR" id="PIRSR017388-1"/>
    </source>
</evidence>
<dbReference type="Gene3D" id="3.40.50.1820">
    <property type="entry name" value="alpha/beta hydrolase"/>
    <property type="match status" value="1"/>
</dbReference>
<feature type="active site" description="Charge relay system" evidence="2">
    <location>
        <position position="208"/>
    </location>
</feature>